<dbReference type="EMBL" id="MU865321">
    <property type="protein sequence ID" value="KAK4228209.1"/>
    <property type="molecule type" value="Genomic_DNA"/>
</dbReference>
<feature type="transmembrane region" description="Helical" evidence="2">
    <location>
        <begin position="149"/>
        <end position="169"/>
    </location>
</feature>
<keyword evidence="2" id="KW-0812">Transmembrane</keyword>
<proteinExistence type="predicted"/>
<feature type="compositionally biased region" description="Basic and acidic residues" evidence="1">
    <location>
        <begin position="217"/>
        <end position="235"/>
    </location>
</feature>
<accession>A0AAN7BRJ8</accession>
<reference evidence="3" key="2">
    <citation type="submission" date="2023-05" db="EMBL/GenBank/DDBJ databases">
        <authorList>
            <consortium name="Lawrence Berkeley National Laboratory"/>
            <person name="Steindorff A."/>
            <person name="Hensen N."/>
            <person name="Bonometti L."/>
            <person name="Westerberg I."/>
            <person name="Brannstrom I.O."/>
            <person name="Guillou S."/>
            <person name="Cros-Aarteil S."/>
            <person name="Calhoun S."/>
            <person name="Haridas S."/>
            <person name="Kuo A."/>
            <person name="Mondo S."/>
            <person name="Pangilinan J."/>
            <person name="Riley R."/>
            <person name="Labutti K."/>
            <person name="Andreopoulos B."/>
            <person name="Lipzen A."/>
            <person name="Chen C."/>
            <person name="Yanf M."/>
            <person name="Daum C."/>
            <person name="Ng V."/>
            <person name="Clum A."/>
            <person name="Ohm R."/>
            <person name="Martin F."/>
            <person name="Silar P."/>
            <person name="Natvig D."/>
            <person name="Lalanne C."/>
            <person name="Gautier V."/>
            <person name="Ament-Velasquez S.L."/>
            <person name="Kruys A."/>
            <person name="Hutchinson M.I."/>
            <person name="Powell A.J."/>
            <person name="Barry K."/>
            <person name="Miller A.N."/>
            <person name="Grigoriev I.V."/>
            <person name="Debuchy R."/>
            <person name="Gladieux P."/>
            <person name="Thoren M.H."/>
            <person name="Johannesson H."/>
        </authorList>
    </citation>
    <scope>NUCLEOTIDE SEQUENCE</scope>
    <source>
        <strain evidence="3">CBS 990.96</strain>
    </source>
</reference>
<feature type="region of interest" description="Disordered" evidence="1">
    <location>
        <begin position="217"/>
        <end position="254"/>
    </location>
</feature>
<dbReference type="AlphaFoldDB" id="A0AAN7BRJ8"/>
<evidence type="ECO:0000313" key="4">
    <source>
        <dbReference type="Proteomes" id="UP001301958"/>
    </source>
</evidence>
<organism evidence="3 4">
    <name type="scientific">Podospora fimiseda</name>
    <dbReference type="NCBI Taxonomy" id="252190"/>
    <lineage>
        <taxon>Eukaryota</taxon>
        <taxon>Fungi</taxon>
        <taxon>Dikarya</taxon>
        <taxon>Ascomycota</taxon>
        <taxon>Pezizomycotina</taxon>
        <taxon>Sordariomycetes</taxon>
        <taxon>Sordariomycetidae</taxon>
        <taxon>Sordariales</taxon>
        <taxon>Podosporaceae</taxon>
        <taxon>Podospora</taxon>
    </lineage>
</organism>
<keyword evidence="2" id="KW-0472">Membrane</keyword>
<sequence>MGAAMARALRGFQHSLRTIQFCCAALVLAIYAYFLATLHNHSLPISTPLRAVAGISGSAVLYTVLAFLFLCCAPGHPFLSLLLMIFDICFAAAFVYVAAANKDGANSCDGEVSTAFGNGNADTNVNSGGDGWTALPSLKQACQMETACLAVSVVAIFLFLASFFTNIFLARARKKEKRIGPSPANGYTSGYGKKDQLPKKKKRFSFLARLGRKDPVEPVSHDDYLPTHATPDEMRNSFTTSGETRVASNGHTYGDRYSNGGVGAGGAPPAKYQPYAAGTANGGANGVAGRYPNASTPYRQDYDDGVYDRVPL</sequence>
<evidence type="ECO:0000256" key="2">
    <source>
        <dbReference type="SAM" id="Phobius"/>
    </source>
</evidence>
<comment type="caution">
    <text evidence="3">The sequence shown here is derived from an EMBL/GenBank/DDBJ whole genome shotgun (WGS) entry which is preliminary data.</text>
</comment>
<evidence type="ECO:0000313" key="3">
    <source>
        <dbReference type="EMBL" id="KAK4228209.1"/>
    </source>
</evidence>
<gene>
    <name evidence="3" type="ORF">QBC38DRAFT_161053</name>
</gene>
<evidence type="ECO:0000256" key="1">
    <source>
        <dbReference type="SAM" id="MobiDB-lite"/>
    </source>
</evidence>
<evidence type="ECO:0008006" key="5">
    <source>
        <dbReference type="Google" id="ProtNLM"/>
    </source>
</evidence>
<keyword evidence="2" id="KW-1133">Transmembrane helix</keyword>
<reference evidence="3" key="1">
    <citation type="journal article" date="2023" name="Mol. Phylogenet. Evol.">
        <title>Genome-scale phylogeny and comparative genomics of the fungal order Sordariales.</title>
        <authorList>
            <person name="Hensen N."/>
            <person name="Bonometti L."/>
            <person name="Westerberg I."/>
            <person name="Brannstrom I.O."/>
            <person name="Guillou S."/>
            <person name="Cros-Aarteil S."/>
            <person name="Calhoun S."/>
            <person name="Haridas S."/>
            <person name="Kuo A."/>
            <person name="Mondo S."/>
            <person name="Pangilinan J."/>
            <person name="Riley R."/>
            <person name="LaButti K."/>
            <person name="Andreopoulos B."/>
            <person name="Lipzen A."/>
            <person name="Chen C."/>
            <person name="Yan M."/>
            <person name="Daum C."/>
            <person name="Ng V."/>
            <person name="Clum A."/>
            <person name="Steindorff A."/>
            <person name="Ohm R.A."/>
            <person name="Martin F."/>
            <person name="Silar P."/>
            <person name="Natvig D.O."/>
            <person name="Lalanne C."/>
            <person name="Gautier V."/>
            <person name="Ament-Velasquez S.L."/>
            <person name="Kruys A."/>
            <person name="Hutchinson M.I."/>
            <person name="Powell A.J."/>
            <person name="Barry K."/>
            <person name="Miller A.N."/>
            <person name="Grigoriev I.V."/>
            <person name="Debuchy R."/>
            <person name="Gladieux P."/>
            <person name="Hiltunen Thoren M."/>
            <person name="Johannesson H."/>
        </authorList>
    </citation>
    <scope>NUCLEOTIDE SEQUENCE</scope>
    <source>
        <strain evidence="3">CBS 990.96</strain>
    </source>
</reference>
<feature type="compositionally biased region" description="Polar residues" evidence="1">
    <location>
        <begin position="236"/>
        <end position="251"/>
    </location>
</feature>
<protein>
    <recommendedName>
        <fullName evidence="5">MARVEL domain-containing protein</fullName>
    </recommendedName>
</protein>
<name>A0AAN7BRJ8_9PEZI</name>
<feature type="transmembrane region" description="Helical" evidence="2">
    <location>
        <begin position="78"/>
        <end position="99"/>
    </location>
</feature>
<keyword evidence="4" id="KW-1185">Reference proteome</keyword>
<feature type="transmembrane region" description="Helical" evidence="2">
    <location>
        <begin position="21"/>
        <end position="39"/>
    </location>
</feature>
<feature type="region of interest" description="Disordered" evidence="1">
    <location>
        <begin position="178"/>
        <end position="198"/>
    </location>
</feature>
<feature type="region of interest" description="Disordered" evidence="1">
    <location>
        <begin position="277"/>
        <end position="312"/>
    </location>
</feature>
<dbReference type="Proteomes" id="UP001301958">
    <property type="component" value="Unassembled WGS sequence"/>
</dbReference>
<feature type="transmembrane region" description="Helical" evidence="2">
    <location>
        <begin position="51"/>
        <end position="71"/>
    </location>
</feature>